<protein>
    <recommendedName>
        <fullName evidence="4">Propionyl-coenzyme A carboxylase alpha polypeptide</fullName>
    </recommendedName>
</protein>
<organism evidence="2 3">
    <name type="scientific">Rhizobium leguminosarum</name>
    <dbReference type="NCBI Taxonomy" id="384"/>
    <lineage>
        <taxon>Bacteria</taxon>
        <taxon>Pseudomonadati</taxon>
        <taxon>Pseudomonadota</taxon>
        <taxon>Alphaproteobacteria</taxon>
        <taxon>Hyphomicrobiales</taxon>
        <taxon>Rhizobiaceae</taxon>
        <taxon>Rhizobium/Agrobacterium group</taxon>
        <taxon>Rhizobium</taxon>
    </lineage>
</organism>
<evidence type="ECO:0008006" key="4">
    <source>
        <dbReference type="Google" id="ProtNLM"/>
    </source>
</evidence>
<reference evidence="2 3" key="1">
    <citation type="submission" date="2020-08" db="EMBL/GenBank/DDBJ databases">
        <title>Genomic Encyclopedia of Type Strains, Phase IV (KMG-V): Genome sequencing to study the core and pangenomes of soil and plant-associated prokaryotes.</title>
        <authorList>
            <person name="Whitman W."/>
        </authorList>
    </citation>
    <scope>NUCLEOTIDE SEQUENCE [LARGE SCALE GENOMIC DNA]</scope>
    <source>
        <strain evidence="2 3">SEMIA 4011</strain>
    </source>
</reference>
<dbReference type="EMBL" id="JACIIJ010000004">
    <property type="protein sequence ID" value="MBB6221072.1"/>
    <property type="molecule type" value="Genomic_DNA"/>
</dbReference>
<gene>
    <name evidence="2" type="ORF">GGE66_002042</name>
</gene>
<feature type="region of interest" description="Disordered" evidence="1">
    <location>
        <begin position="1"/>
        <end position="20"/>
    </location>
</feature>
<dbReference type="Proteomes" id="UP000517187">
    <property type="component" value="Unassembled WGS sequence"/>
</dbReference>
<evidence type="ECO:0000313" key="3">
    <source>
        <dbReference type="Proteomes" id="UP000517187"/>
    </source>
</evidence>
<evidence type="ECO:0000313" key="2">
    <source>
        <dbReference type="EMBL" id="MBB6221072.1"/>
    </source>
</evidence>
<proteinExistence type="predicted"/>
<evidence type="ECO:0000256" key="1">
    <source>
        <dbReference type="SAM" id="MobiDB-lite"/>
    </source>
</evidence>
<name>A0A7W9ZQP6_RHILE</name>
<sequence length="66" mass="6671">MYVHLVPPSALPGISPTRGEIGMQIASPQTIGAETSGSPQPISPLVGEMSGRTEGGDTPNARGLCP</sequence>
<feature type="region of interest" description="Disordered" evidence="1">
    <location>
        <begin position="31"/>
        <end position="66"/>
    </location>
</feature>
<comment type="caution">
    <text evidence="2">The sequence shown here is derived from an EMBL/GenBank/DDBJ whole genome shotgun (WGS) entry which is preliminary data.</text>
</comment>
<feature type="compositionally biased region" description="Polar residues" evidence="1">
    <location>
        <begin position="31"/>
        <end position="40"/>
    </location>
</feature>
<accession>A0A7W9ZQP6</accession>
<dbReference type="AlphaFoldDB" id="A0A7W9ZQP6"/>